<organism evidence="1 2">
    <name type="scientific">Salinisphaera aquimarina</name>
    <dbReference type="NCBI Taxonomy" id="2094031"/>
    <lineage>
        <taxon>Bacteria</taxon>
        <taxon>Pseudomonadati</taxon>
        <taxon>Pseudomonadota</taxon>
        <taxon>Gammaproteobacteria</taxon>
        <taxon>Salinisphaerales</taxon>
        <taxon>Salinisphaeraceae</taxon>
        <taxon>Salinisphaera</taxon>
    </lineage>
</organism>
<gene>
    <name evidence="1" type="ORF">ACFOSU_17010</name>
</gene>
<dbReference type="RefSeq" id="WP_380691112.1">
    <property type="nucleotide sequence ID" value="NZ_JBHRSS010000008.1"/>
</dbReference>
<dbReference type="EMBL" id="JBHRSS010000008">
    <property type="protein sequence ID" value="MFC3105574.1"/>
    <property type="molecule type" value="Genomic_DNA"/>
</dbReference>
<accession>A0ABV7ES94</accession>
<comment type="caution">
    <text evidence="1">The sequence shown here is derived from an EMBL/GenBank/DDBJ whole genome shotgun (WGS) entry which is preliminary data.</text>
</comment>
<reference evidence="2" key="1">
    <citation type="journal article" date="2019" name="Int. J. Syst. Evol. Microbiol.">
        <title>The Global Catalogue of Microorganisms (GCM) 10K type strain sequencing project: providing services to taxonomists for standard genome sequencing and annotation.</title>
        <authorList>
            <consortium name="The Broad Institute Genomics Platform"/>
            <consortium name="The Broad Institute Genome Sequencing Center for Infectious Disease"/>
            <person name="Wu L."/>
            <person name="Ma J."/>
        </authorList>
    </citation>
    <scope>NUCLEOTIDE SEQUENCE [LARGE SCALE GENOMIC DNA]</scope>
    <source>
        <strain evidence="2">KCTC 52640</strain>
    </source>
</reference>
<evidence type="ECO:0000313" key="2">
    <source>
        <dbReference type="Proteomes" id="UP001595462"/>
    </source>
</evidence>
<keyword evidence="2" id="KW-1185">Reference proteome</keyword>
<dbReference type="Proteomes" id="UP001595462">
    <property type="component" value="Unassembled WGS sequence"/>
</dbReference>
<protein>
    <recommendedName>
        <fullName evidence="3">Secreted protein</fullName>
    </recommendedName>
</protein>
<proteinExistence type="predicted"/>
<evidence type="ECO:0008006" key="3">
    <source>
        <dbReference type="Google" id="ProtNLM"/>
    </source>
</evidence>
<sequence length="89" mass="10323">MAMLLSCFFLSIWNKRFSVIAYVSPNKQKIACLKRLGGKRNRVCADRQYVFDCALSSALFRAKKFIYMGLVFKKGKRIDKTGRIARIEH</sequence>
<name>A0ABV7ES94_9GAMM</name>
<evidence type="ECO:0000313" key="1">
    <source>
        <dbReference type="EMBL" id="MFC3105574.1"/>
    </source>
</evidence>